<dbReference type="InterPro" id="IPR049712">
    <property type="entry name" value="Poly_export"/>
</dbReference>
<gene>
    <name evidence="6" type="ORF">ES711_05015</name>
</gene>
<feature type="signal peptide" evidence="3">
    <location>
        <begin position="1"/>
        <end position="23"/>
    </location>
</feature>
<evidence type="ECO:0000313" key="6">
    <source>
        <dbReference type="EMBL" id="TXE09292.1"/>
    </source>
</evidence>
<evidence type="ECO:0000313" key="7">
    <source>
        <dbReference type="Proteomes" id="UP000321734"/>
    </source>
</evidence>
<dbReference type="PANTHER" id="PTHR33619:SF3">
    <property type="entry name" value="POLYSACCHARIDE EXPORT PROTEIN GFCE-RELATED"/>
    <property type="match status" value="1"/>
</dbReference>
<dbReference type="EMBL" id="VORX01000002">
    <property type="protein sequence ID" value="TXE09292.1"/>
    <property type="molecule type" value="Genomic_DNA"/>
</dbReference>
<reference evidence="6 7" key="1">
    <citation type="submission" date="2019-08" db="EMBL/GenBank/DDBJ databases">
        <title>Genome sequence of Gelidibacter salicanalis IC162T.</title>
        <authorList>
            <person name="Bowman J.P."/>
        </authorList>
    </citation>
    <scope>NUCLEOTIDE SEQUENCE [LARGE SCALE GENOMIC DNA]</scope>
    <source>
        <strain evidence="6 7">IC162</strain>
    </source>
</reference>
<keyword evidence="2" id="KW-1133">Transmembrane helix</keyword>
<dbReference type="AlphaFoldDB" id="A0A5C7ATX8"/>
<organism evidence="6 7">
    <name type="scientific">Gelidibacter salicanalis</name>
    <dbReference type="NCBI Taxonomy" id="291193"/>
    <lineage>
        <taxon>Bacteria</taxon>
        <taxon>Pseudomonadati</taxon>
        <taxon>Bacteroidota</taxon>
        <taxon>Flavobacteriia</taxon>
        <taxon>Flavobacteriales</taxon>
        <taxon>Flavobacteriaceae</taxon>
        <taxon>Gelidibacter</taxon>
    </lineage>
</organism>
<dbReference type="InterPro" id="IPR003715">
    <property type="entry name" value="Poly_export_N"/>
</dbReference>
<feature type="chain" id="PRO_5023019529" evidence="3">
    <location>
        <begin position="24"/>
        <end position="256"/>
    </location>
</feature>
<accession>A0A5C7ATX8</accession>
<name>A0A5C7ATX8_9FLAO</name>
<keyword evidence="7" id="KW-1185">Reference proteome</keyword>
<feature type="transmembrane region" description="Helical" evidence="2">
    <location>
        <begin position="233"/>
        <end position="254"/>
    </location>
</feature>
<evidence type="ECO:0000256" key="3">
    <source>
        <dbReference type="SAM" id="SignalP"/>
    </source>
</evidence>
<dbReference type="OrthoDB" id="662756at2"/>
<feature type="domain" description="Polysaccharide export protein N-terminal" evidence="4">
    <location>
        <begin position="46"/>
        <end position="138"/>
    </location>
</feature>
<dbReference type="Gene3D" id="3.10.560.10">
    <property type="entry name" value="Outer membrane lipoprotein wza domain like"/>
    <property type="match status" value="1"/>
</dbReference>
<keyword evidence="2" id="KW-0812">Transmembrane</keyword>
<sequence>MTSVKYFLALVAALVLFNSCATKKEILYFQDASEYNNTPINYVKPVLQPNDILKITVGVLVEETAKPYNRVSSGSSGGGDVDLMKLDGYLISEQHVINFPQLGTISTKDKTTSQLQEEITQLLEDGGHLKDPTVNVRLLNAKVTVLGEVNGPGTYDFSEESVTLLQAIGMAGDLTINGKRKDILIIREKEGVYKTTHIDVTSADLLKSPYYFIKPNDVIIVNPNGPKVKSAGFITNLGTLLSVFSIVLSTVLIITR</sequence>
<proteinExistence type="predicted"/>
<evidence type="ECO:0000256" key="1">
    <source>
        <dbReference type="ARBA" id="ARBA00022729"/>
    </source>
</evidence>
<keyword evidence="2" id="KW-0472">Membrane</keyword>
<evidence type="ECO:0000256" key="2">
    <source>
        <dbReference type="SAM" id="Phobius"/>
    </source>
</evidence>
<protein>
    <submittedName>
        <fullName evidence="6">Polysaccharide export protein</fullName>
    </submittedName>
</protein>
<dbReference type="PANTHER" id="PTHR33619">
    <property type="entry name" value="POLYSACCHARIDE EXPORT PROTEIN GFCE-RELATED"/>
    <property type="match status" value="1"/>
</dbReference>
<dbReference type="GO" id="GO:0015159">
    <property type="term" value="F:polysaccharide transmembrane transporter activity"/>
    <property type="evidence" value="ECO:0007669"/>
    <property type="project" value="InterPro"/>
</dbReference>
<feature type="domain" description="Soluble ligand binding" evidence="5">
    <location>
        <begin position="142"/>
        <end position="188"/>
    </location>
</feature>
<dbReference type="Pfam" id="PF10531">
    <property type="entry name" value="SLBB"/>
    <property type="match status" value="1"/>
</dbReference>
<evidence type="ECO:0000259" key="5">
    <source>
        <dbReference type="Pfam" id="PF10531"/>
    </source>
</evidence>
<keyword evidence="1 3" id="KW-0732">Signal</keyword>
<dbReference type="Pfam" id="PF02563">
    <property type="entry name" value="Poly_export"/>
    <property type="match status" value="1"/>
</dbReference>
<comment type="caution">
    <text evidence="6">The sequence shown here is derived from an EMBL/GenBank/DDBJ whole genome shotgun (WGS) entry which is preliminary data.</text>
</comment>
<dbReference type="Proteomes" id="UP000321734">
    <property type="component" value="Unassembled WGS sequence"/>
</dbReference>
<dbReference type="InterPro" id="IPR019554">
    <property type="entry name" value="Soluble_ligand-bd"/>
</dbReference>
<evidence type="ECO:0000259" key="4">
    <source>
        <dbReference type="Pfam" id="PF02563"/>
    </source>
</evidence>